<dbReference type="RefSeq" id="WP_013189916.1">
    <property type="nucleotide sequence ID" value="NC_014248.1"/>
</dbReference>
<dbReference type="InterPro" id="IPR014946">
    <property type="entry name" value="CRR6"/>
</dbReference>
<dbReference type="PANTHER" id="PTHR35724:SF1">
    <property type="entry name" value="PROTEIN CHLORORESPIRATORY REDUCTION 6, CHLOROPLASTIC"/>
    <property type="match status" value="1"/>
</dbReference>
<accession>D7DZE4</accession>
<evidence type="ECO:0000313" key="2">
    <source>
        <dbReference type="Proteomes" id="UP000001511"/>
    </source>
</evidence>
<name>D7DZE4_NOSA0</name>
<dbReference type="OrthoDB" id="489874at2"/>
<dbReference type="HOGENOM" id="CLU_092224_1_0_3"/>
<reference evidence="1 2" key="1">
    <citation type="journal article" date="2010" name="PLoS ONE">
        <title>Genome erosion in a nitrogen-fixing vertically transmitted endosymbiotic multicellular cyanobacterium.</title>
        <authorList>
            <person name="Ran L."/>
            <person name="Larsson J."/>
            <person name="Vigil-Stenman T."/>
            <person name="Nylander J.A."/>
            <person name="Ininbergs K."/>
            <person name="Zheng W.W."/>
            <person name="Lapidus A."/>
            <person name="Lowry S."/>
            <person name="Haselkorn R."/>
            <person name="Bergman B."/>
        </authorList>
    </citation>
    <scope>NUCLEOTIDE SEQUENCE [LARGE SCALE GENOMIC DNA]</scope>
    <source>
        <strain evidence="1 2">0708</strain>
    </source>
</reference>
<evidence type="ECO:0008006" key="3">
    <source>
        <dbReference type="Google" id="ProtNLM"/>
    </source>
</evidence>
<dbReference type="PANTHER" id="PTHR35724">
    <property type="entry name" value="PROTEIN CHLORORESPIRATORY REDUCTION 6, CHLOROPLASTIC"/>
    <property type="match status" value="1"/>
</dbReference>
<proteinExistence type="predicted"/>
<dbReference type="GO" id="GO:0010275">
    <property type="term" value="P:NAD(P)H dehydrogenase complex assembly"/>
    <property type="evidence" value="ECO:0007669"/>
    <property type="project" value="TreeGrafter"/>
</dbReference>
<dbReference type="Pfam" id="PF08847">
    <property type="entry name" value="Crr6"/>
    <property type="match status" value="1"/>
</dbReference>
<dbReference type="eggNOG" id="COG5474">
    <property type="taxonomic scope" value="Bacteria"/>
</dbReference>
<evidence type="ECO:0000313" key="1">
    <source>
        <dbReference type="EMBL" id="ADI62896.1"/>
    </source>
</evidence>
<protein>
    <recommendedName>
        <fullName evidence="3">CRR6 family NdhI maturation factor</fullName>
    </recommendedName>
</protein>
<organism evidence="1 2">
    <name type="scientific">Nostoc azollae (strain 0708)</name>
    <name type="common">Anabaena azollae (strain 0708)</name>
    <dbReference type="NCBI Taxonomy" id="551115"/>
    <lineage>
        <taxon>Bacteria</taxon>
        <taxon>Bacillati</taxon>
        <taxon>Cyanobacteriota</taxon>
        <taxon>Cyanophyceae</taxon>
        <taxon>Nostocales</taxon>
        <taxon>Nostocaceae</taxon>
        <taxon>Trichormus</taxon>
    </lineage>
</organism>
<dbReference type="Proteomes" id="UP000001511">
    <property type="component" value="Chromosome"/>
</dbReference>
<dbReference type="EMBL" id="CP002059">
    <property type="protein sequence ID" value="ADI62896.1"/>
    <property type="molecule type" value="Genomic_DNA"/>
</dbReference>
<dbReference type="STRING" id="551115.Aazo_0313"/>
<dbReference type="NCBIfam" id="NF038024">
    <property type="entry name" value="CRR6_slr1097"/>
    <property type="match status" value="1"/>
</dbReference>
<gene>
    <name evidence="1" type="ordered locus">Aazo_0313</name>
</gene>
<dbReference type="KEGG" id="naz:Aazo_0313"/>
<sequence length="164" mass="19150">MTTTITINLKNDSINNLDLSPALTVIEPLLHEESITSYEQQLCFEISYAREANDPRELSEIPEVRLWFVRLDAKYPWLPFLLDWKAGELARYSAMLVPHQFSSKEGIQYNPEALEIFLMQKIFILSDWLKQQSIPTQFRLKSLAQILGYELEDAFFEMIEKSNS</sequence>
<keyword evidence="2" id="KW-1185">Reference proteome</keyword>
<dbReference type="AlphaFoldDB" id="D7DZE4"/>